<evidence type="ECO:0000313" key="4">
    <source>
        <dbReference type="Proteomes" id="UP000703269"/>
    </source>
</evidence>
<dbReference type="AlphaFoldDB" id="A0A9P3G8Z7"/>
<dbReference type="InterPro" id="IPR001810">
    <property type="entry name" value="F-box_dom"/>
</dbReference>
<keyword evidence="1" id="KW-0732">Signal</keyword>
<dbReference type="InterPro" id="IPR032675">
    <property type="entry name" value="LRR_dom_sf"/>
</dbReference>
<comment type="caution">
    <text evidence="3">The sequence shown here is derived from an EMBL/GenBank/DDBJ whole genome shotgun (WGS) entry which is preliminary data.</text>
</comment>
<feature type="domain" description="F-box" evidence="2">
    <location>
        <begin position="11"/>
        <end position="47"/>
    </location>
</feature>
<protein>
    <submittedName>
        <fullName evidence="3">F-box protein</fullName>
    </submittedName>
</protein>
<dbReference type="SUPFAM" id="SSF52047">
    <property type="entry name" value="RNI-like"/>
    <property type="match status" value="1"/>
</dbReference>
<keyword evidence="4" id="KW-1185">Reference proteome</keyword>
<dbReference type="EMBL" id="BPQB01000017">
    <property type="protein sequence ID" value="GJE90503.1"/>
    <property type="molecule type" value="Genomic_DNA"/>
</dbReference>
<proteinExistence type="predicted"/>
<dbReference type="SUPFAM" id="SSF81383">
    <property type="entry name" value="F-box domain"/>
    <property type="match status" value="1"/>
</dbReference>
<dbReference type="OrthoDB" id="2447803at2759"/>
<organism evidence="3 4">
    <name type="scientific">Phanerochaete sordida</name>
    <dbReference type="NCBI Taxonomy" id="48140"/>
    <lineage>
        <taxon>Eukaryota</taxon>
        <taxon>Fungi</taxon>
        <taxon>Dikarya</taxon>
        <taxon>Basidiomycota</taxon>
        <taxon>Agaricomycotina</taxon>
        <taxon>Agaricomycetes</taxon>
        <taxon>Polyporales</taxon>
        <taxon>Phanerochaetaceae</taxon>
        <taxon>Phanerochaete</taxon>
    </lineage>
</organism>
<dbReference type="Pfam" id="PF12937">
    <property type="entry name" value="F-box-like"/>
    <property type="match status" value="1"/>
</dbReference>
<feature type="chain" id="PRO_5040466589" evidence="1">
    <location>
        <begin position="29"/>
        <end position="548"/>
    </location>
</feature>
<accession>A0A9P3G8Z7</accession>
<evidence type="ECO:0000256" key="1">
    <source>
        <dbReference type="SAM" id="SignalP"/>
    </source>
</evidence>
<dbReference type="Proteomes" id="UP000703269">
    <property type="component" value="Unassembled WGS sequence"/>
</dbReference>
<sequence>MATAAPVHIAELLALVFSHLDPASLARAARVCRPWAPVALDALWHTVRDLRPLLALLAPLTGEKRSTARTAPGVPIKFKRPLQAADWQRTDRYAYRVRVLDLDDRRARRQLDAGVFAELQRTCPRAATLPNLVSATFPALDAPTLRRAALFLHPGLRHLSFHAHVAPEHPLARFVDEVLQRAPRLTRLEVRSHHAMHELQDALRPLFTGLRDLRHVTLPLYGLTSDVLAALSNASRIETVALAEPVERGTGARADVADVSFSLPPTAFPALRSLALATHIPQATLFLAQPHAPHNISSLRLHVLAPAPPPAVHALLGAATSCTSLTSLTIDFLLGPGAPIAAPPPAHARLSLDTLRPLLACTRLQVLEIRWDYALALHDADMPALAAAWPLLHTLHLHADALPSHTPPPLTLAALLPFAALCPHLETLALHLDGDTPLPRGPLPRFTTLRTLALGSSPLRAPRAAARALSALLPAACAVGAGVRWPDAWGVALDAAGVGDARRQGLAEWWGAWAEVGRLVGVCVEVREDERARLTWAEGRDGGDEDGG</sequence>
<gene>
    <name evidence="3" type="ORF">PsYK624_066420</name>
</gene>
<evidence type="ECO:0000259" key="2">
    <source>
        <dbReference type="Pfam" id="PF12937"/>
    </source>
</evidence>
<evidence type="ECO:0000313" key="3">
    <source>
        <dbReference type="EMBL" id="GJE90503.1"/>
    </source>
</evidence>
<reference evidence="3 4" key="1">
    <citation type="submission" date="2021-08" db="EMBL/GenBank/DDBJ databases">
        <title>Draft Genome Sequence of Phanerochaete sordida strain YK-624.</title>
        <authorList>
            <person name="Mori T."/>
            <person name="Dohra H."/>
            <person name="Suzuki T."/>
            <person name="Kawagishi H."/>
            <person name="Hirai H."/>
        </authorList>
    </citation>
    <scope>NUCLEOTIDE SEQUENCE [LARGE SCALE GENOMIC DNA]</scope>
    <source>
        <strain evidence="3 4">YK-624</strain>
    </source>
</reference>
<dbReference type="Gene3D" id="3.80.10.10">
    <property type="entry name" value="Ribonuclease Inhibitor"/>
    <property type="match status" value="1"/>
</dbReference>
<feature type="signal peptide" evidence="1">
    <location>
        <begin position="1"/>
        <end position="28"/>
    </location>
</feature>
<dbReference type="Gene3D" id="1.20.1280.50">
    <property type="match status" value="1"/>
</dbReference>
<dbReference type="InterPro" id="IPR036047">
    <property type="entry name" value="F-box-like_dom_sf"/>
</dbReference>
<name>A0A9P3G8Z7_9APHY</name>